<proteinExistence type="predicted"/>
<dbReference type="Proteomes" id="UP000232323">
    <property type="component" value="Unassembled WGS sequence"/>
</dbReference>
<dbReference type="EMBL" id="BEGY01000010">
    <property type="protein sequence ID" value="GAX75041.1"/>
    <property type="molecule type" value="Genomic_DNA"/>
</dbReference>
<dbReference type="OrthoDB" id="551935at2759"/>
<gene>
    <name evidence="3" type="ORF">CEUSTIGMA_g2485.t1</name>
</gene>
<dbReference type="CDD" id="cd14686">
    <property type="entry name" value="bZIP"/>
    <property type="match status" value="1"/>
</dbReference>
<evidence type="ECO:0000313" key="4">
    <source>
        <dbReference type="Proteomes" id="UP000232323"/>
    </source>
</evidence>
<keyword evidence="4" id="KW-1185">Reference proteome</keyword>
<evidence type="ECO:0000313" key="3">
    <source>
        <dbReference type="EMBL" id="GAX75041.1"/>
    </source>
</evidence>
<name>A0A250WW49_9CHLO</name>
<organism evidence="3 4">
    <name type="scientific">Chlamydomonas eustigma</name>
    <dbReference type="NCBI Taxonomy" id="1157962"/>
    <lineage>
        <taxon>Eukaryota</taxon>
        <taxon>Viridiplantae</taxon>
        <taxon>Chlorophyta</taxon>
        <taxon>core chlorophytes</taxon>
        <taxon>Chlorophyceae</taxon>
        <taxon>CS clade</taxon>
        <taxon>Chlamydomonadales</taxon>
        <taxon>Chlamydomonadaceae</taxon>
        <taxon>Chlamydomonas</taxon>
    </lineage>
</organism>
<sequence length="352" mass="37440">MENLACQEHFMLECASDGIFADGELDLVSMLGLPQSSLSPQGFDDLLLSAPIKTEEGLKTEFLSDSDTGSRMQGDFPSSTGQGNVDASDGAGDDAYGKRRRRIRNAKQQELNRLAQQRYRQRKKQKYGDLQAAVDDLSAKMEIIARLEDEAEILKKNNADAQSKIQQQQKLIDEQKRRLDTLPAVMMRAAAAAAAAAASKLPRPLIPVSAASSGSSNTQPAAAPAVATGPAIPLSQNPQACALSMIRRSSIDGTNSASSNLNHTHQQQGAVCDRLISALRSALSEVCAEQGWHESSKAQEQVISRFGKSLHKELMTVAPTQVPASATGATSTALINGAGLPQPSSNVPVTCC</sequence>
<protein>
    <recommendedName>
        <fullName evidence="5">BZIP domain-containing protein</fullName>
    </recommendedName>
</protein>
<evidence type="ECO:0000256" key="2">
    <source>
        <dbReference type="SAM" id="MobiDB-lite"/>
    </source>
</evidence>
<feature type="region of interest" description="Disordered" evidence="2">
    <location>
        <begin position="62"/>
        <end position="97"/>
    </location>
</feature>
<reference evidence="3 4" key="1">
    <citation type="submission" date="2017-08" db="EMBL/GenBank/DDBJ databases">
        <title>Acidophilic green algal genome provides insights into adaptation to an acidic environment.</title>
        <authorList>
            <person name="Hirooka S."/>
            <person name="Hirose Y."/>
            <person name="Kanesaki Y."/>
            <person name="Higuchi S."/>
            <person name="Fujiwara T."/>
            <person name="Onuma R."/>
            <person name="Era A."/>
            <person name="Ohbayashi R."/>
            <person name="Uzuka A."/>
            <person name="Nozaki H."/>
            <person name="Yoshikawa H."/>
            <person name="Miyagishima S.Y."/>
        </authorList>
    </citation>
    <scope>NUCLEOTIDE SEQUENCE [LARGE SCALE GENOMIC DNA]</scope>
    <source>
        <strain evidence="3 4">NIES-2499</strain>
    </source>
</reference>
<dbReference type="STRING" id="1157962.A0A250WW49"/>
<dbReference type="AlphaFoldDB" id="A0A250WW49"/>
<feature type="compositionally biased region" description="Polar residues" evidence="2">
    <location>
        <begin position="63"/>
        <end position="85"/>
    </location>
</feature>
<accession>A0A250WW49</accession>
<evidence type="ECO:0008006" key="5">
    <source>
        <dbReference type="Google" id="ProtNLM"/>
    </source>
</evidence>
<comment type="caution">
    <text evidence="3">The sequence shown here is derived from an EMBL/GenBank/DDBJ whole genome shotgun (WGS) entry which is preliminary data.</text>
</comment>
<evidence type="ECO:0000256" key="1">
    <source>
        <dbReference type="SAM" id="Coils"/>
    </source>
</evidence>
<feature type="coiled-coil region" evidence="1">
    <location>
        <begin position="120"/>
        <end position="178"/>
    </location>
</feature>
<keyword evidence="1" id="KW-0175">Coiled coil</keyword>